<feature type="domain" description="Deacetylase sirtuin-type" evidence="11">
    <location>
        <begin position="1"/>
        <end position="260"/>
    </location>
</feature>
<feature type="binding site" evidence="8">
    <location>
        <begin position="36"/>
        <end position="38"/>
    </location>
    <ligand>
        <name>NAD(+)</name>
        <dbReference type="ChEBI" id="CHEBI:57540"/>
    </ligand>
</feature>
<dbReference type="InterPro" id="IPR026591">
    <property type="entry name" value="Sirtuin_cat_small_dom_sf"/>
</dbReference>
<keyword evidence="3 6" id="KW-0479">Metal-binding</keyword>
<dbReference type="InterPro" id="IPR050134">
    <property type="entry name" value="NAD-dep_sirtuin_deacylases"/>
</dbReference>
<evidence type="ECO:0000256" key="5">
    <source>
        <dbReference type="ARBA" id="ARBA00023027"/>
    </source>
</evidence>
<evidence type="ECO:0000256" key="4">
    <source>
        <dbReference type="ARBA" id="ARBA00022833"/>
    </source>
</evidence>
<organism evidence="12 13">
    <name type="scientific">Plectus sambesii</name>
    <dbReference type="NCBI Taxonomy" id="2011161"/>
    <lineage>
        <taxon>Eukaryota</taxon>
        <taxon>Metazoa</taxon>
        <taxon>Ecdysozoa</taxon>
        <taxon>Nematoda</taxon>
        <taxon>Chromadorea</taxon>
        <taxon>Plectida</taxon>
        <taxon>Plectina</taxon>
        <taxon>Plectoidea</taxon>
        <taxon>Plectidae</taxon>
        <taxon>Plectus</taxon>
    </lineage>
</organism>
<dbReference type="GO" id="GO:0017136">
    <property type="term" value="F:histone deacetylase activity, NAD-dependent"/>
    <property type="evidence" value="ECO:0007669"/>
    <property type="project" value="InterPro"/>
</dbReference>
<evidence type="ECO:0000256" key="2">
    <source>
        <dbReference type="ARBA" id="ARBA00022679"/>
    </source>
</evidence>
<dbReference type="EC" id="2.3.1.286" evidence="6"/>
<evidence type="ECO:0000256" key="8">
    <source>
        <dbReference type="PIRSR" id="PIRSR037938-2"/>
    </source>
</evidence>
<reference evidence="13" key="1">
    <citation type="submission" date="2022-11" db="UniProtKB">
        <authorList>
            <consortium name="WormBaseParasite"/>
        </authorList>
    </citation>
    <scope>IDENTIFICATION</scope>
</reference>
<comment type="similarity">
    <text evidence="1 6">Belongs to the sirtuin family. Class I subfamily.</text>
</comment>
<dbReference type="AlphaFoldDB" id="A0A914XL23"/>
<feature type="active site" description="Proton acceptor" evidence="7 10">
    <location>
        <position position="128"/>
    </location>
</feature>
<dbReference type="InterPro" id="IPR029035">
    <property type="entry name" value="DHS-like_NAD/FAD-binding_dom"/>
</dbReference>
<dbReference type="Pfam" id="PF02146">
    <property type="entry name" value="SIR2"/>
    <property type="match status" value="1"/>
</dbReference>
<feature type="binding site" evidence="8">
    <location>
        <begin position="108"/>
        <end position="111"/>
    </location>
    <ligand>
        <name>NAD(+)</name>
        <dbReference type="ChEBI" id="CHEBI:57540"/>
    </ligand>
</feature>
<sequence length="266" mass="29925">MTRALIKVADIIKQGLAKKIVVLAGAGISTPSGLPDFRSPNSGLYDNLEQYNLPYAEAVFDIEYFVRNPVPFFQVAKKLYPGNYAPNSAHYFIKQLQDKNMLLRMYTQNIDGLERLAGIKEDRLIEAHGSFSTAACIACDKKYTADDIKADIFSDRIPKCTKCQNIIKPKIVFFGEMLPKRFMMHLQDLPLADLLIVMGTSLEVYPFSSVADAVSTRIPRILISKKIAGTFKYSPRPNDLVLEGDIVEAVEHLTELCGWKETRLNR</sequence>
<feature type="binding site" evidence="9 10">
    <location>
        <position position="139"/>
    </location>
    <ligand>
        <name>Zn(2+)</name>
        <dbReference type="ChEBI" id="CHEBI:29105"/>
    </ligand>
</feature>
<dbReference type="GO" id="GO:0070403">
    <property type="term" value="F:NAD+ binding"/>
    <property type="evidence" value="ECO:0007669"/>
    <property type="project" value="UniProtKB-UniRule"/>
</dbReference>
<evidence type="ECO:0000256" key="3">
    <source>
        <dbReference type="ARBA" id="ARBA00022723"/>
    </source>
</evidence>
<feature type="binding site" evidence="9 10">
    <location>
        <position position="160"/>
    </location>
    <ligand>
        <name>Zn(2+)</name>
        <dbReference type="ChEBI" id="CHEBI:29105"/>
    </ligand>
</feature>
<dbReference type="SUPFAM" id="SSF52467">
    <property type="entry name" value="DHS-like NAD/FAD-binding domain"/>
    <property type="match status" value="1"/>
</dbReference>
<evidence type="ECO:0000259" key="11">
    <source>
        <dbReference type="PROSITE" id="PS50305"/>
    </source>
</evidence>
<feature type="binding site" evidence="9 10">
    <location>
        <position position="136"/>
    </location>
    <ligand>
        <name>Zn(2+)</name>
        <dbReference type="ChEBI" id="CHEBI:29105"/>
    </ligand>
</feature>
<evidence type="ECO:0000313" key="12">
    <source>
        <dbReference type="Proteomes" id="UP000887566"/>
    </source>
</evidence>
<comment type="cofactor">
    <cofactor evidence="9">
        <name>Zn(2+)</name>
        <dbReference type="ChEBI" id="CHEBI:29105"/>
    </cofactor>
    <text evidence="9">Binds 1 zinc ion per subunit.</text>
</comment>
<dbReference type="InterPro" id="IPR026590">
    <property type="entry name" value="Ssirtuin_cat_dom"/>
</dbReference>
<keyword evidence="2 6" id="KW-0808">Transferase</keyword>
<name>A0A914XL23_9BILA</name>
<evidence type="ECO:0000256" key="1">
    <source>
        <dbReference type="ARBA" id="ARBA00006924"/>
    </source>
</evidence>
<accession>A0A914XL23</accession>
<feature type="binding site" evidence="9 10">
    <location>
        <position position="163"/>
    </location>
    <ligand>
        <name>Zn(2+)</name>
        <dbReference type="ChEBI" id="CHEBI:29105"/>
    </ligand>
</feature>
<dbReference type="Gene3D" id="3.40.50.1220">
    <property type="entry name" value="TPP-binding domain"/>
    <property type="match status" value="1"/>
</dbReference>
<dbReference type="PIRSF" id="PIRSF037938">
    <property type="entry name" value="SIR2_euk"/>
    <property type="match status" value="1"/>
</dbReference>
<dbReference type="Proteomes" id="UP000887566">
    <property type="component" value="Unplaced"/>
</dbReference>
<comment type="catalytic activity">
    <reaction evidence="6">
        <text>N(6)-acetyl-L-lysyl-[protein] + NAD(+) + H2O = 2''-O-acetyl-ADP-D-ribose + nicotinamide + L-lysyl-[protein]</text>
        <dbReference type="Rhea" id="RHEA:43636"/>
        <dbReference type="Rhea" id="RHEA-COMP:9752"/>
        <dbReference type="Rhea" id="RHEA-COMP:10731"/>
        <dbReference type="ChEBI" id="CHEBI:15377"/>
        <dbReference type="ChEBI" id="CHEBI:17154"/>
        <dbReference type="ChEBI" id="CHEBI:29969"/>
        <dbReference type="ChEBI" id="CHEBI:57540"/>
        <dbReference type="ChEBI" id="CHEBI:61930"/>
        <dbReference type="ChEBI" id="CHEBI:83767"/>
        <dbReference type="EC" id="2.3.1.286"/>
    </reaction>
</comment>
<feature type="binding site" evidence="8">
    <location>
        <begin position="26"/>
        <end position="30"/>
    </location>
    <ligand>
        <name>NAD(+)</name>
        <dbReference type="ChEBI" id="CHEBI:57540"/>
    </ligand>
</feature>
<dbReference type="GO" id="GO:0005634">
    <property type="term" value="C:nucleus"/>
    <property type="evidence" value="ECO:0007669"/>
    <property type="project" value="TreeGrafter"/>
</dbReference>
<feature type="binding site" evidence="8">
    <location>
        <begin position="200"/>
        <end position="201"/>
    </location>
    <ligand>
        <name>NAD(+)</name>
        <dbReference type="ChEBI" id="CHEBI:57540"/>
    </ligand>
</feature>
<dbReference type="Gene3D" id="3.30.1600.10">
    <property type="entry name" value="SIR2/SIRT2 'Small Domain"/>
    <property type="match status" value="1"/>
</dbReference>
<keyword evidence="12" id="KW-1185">Reference proteome</keyword>
<evidence type="ECO:0000256" key="9">
    <source>
        <dbReference type="PIRSR" id="PIRSR037938-3"/>
    </source>
</evidence>
<evidence type="ECO:0000256" key="7">
    <source>
        <dbReference type="PIRSR" id="PIRSR037938-1"/>
    </source>
</evidence>
<evidence type="ECO:0000313" key="13">
    <source>
        <dbReference type="WBParaSite" id="PSAMB.scaffold87size82396.g1565.t1"/>
    </source>
</evidence>
<dbReference type="PANTHER" id="PTHR11085">
    <property type="entry name" value="NAD-DEPENDENT PROTEIN DEACYLASE SIRTUIN-5, MITOCHONDRIAL-RELATED"/>
    <property type="match status" value="1"/>
</dbReference>
<dbReference type="InterPro" id="IPR017328">
    <property type="entry name" value="Sirtuin_class_I"/>
</dbReference>
<dbReference type="PROSITE" id="PS50305">
    <property type="entry name" value="SIRTUIN"/>
    <property type="match status" value="1"/>
</dbReference>
<evidence type="ECO:0000256" key="10">
    <source>
        <dbReference type="PROSITE-ProRule" id="PRU00236"/>
    </source>
</evidence>
<protein>
    <recommendedName>
        <fullName evidence="6">NAD-dependent protein deacetylase</fullName>
        <ecNumber evidence="6">2.3.1.286</ecNumber>
    </recommendedName>
</protein>
<dbReference type="InterPro" id="IPR003000">
    <property type="entry name" value="Sirtuin"/>
</dbReference>
<keyword evidence="4 6" id="KW-0862">Zinc</keyword>
<dbReference type="WBParaSite" id="PSAMB.scaffold87size82396.g1565.t1">
    <property type="protein sequence ID" value="PSAMB.scaffold87size82396.g1565.t1"/>
    <property type="gene ID" value="PSAMB.scaffold87size82396.g1565"/>
</dbReference>
<keyword evidence="5 6" id="KW-0520">NAD</keyword>
<evidence type="ECO:0000256" key="6">
    <source>
        <dbReference type="PIRNR" id="PIRNR037938"/>
    </source>
</evidence>
<proteinExistence type="inferred from homology"/>
<dbReference type="GO" id="GO:0008270">
    <property type="term" value="F:zinc ion binding"/>
    <property type="evidence" value="ECO:0007669"/>
    <property type="project" value="UniProtKB-UniRule"/>
</dbReference>
<dbReference type="PANTHER" id="PTHR11085:SF7">
    <property type="entry name" value="NAD-DEPENDENT PROTEIN DEACETYLASE"/>
    <property type="match status" value="1"/>
</dbReference>